<proteinExistence type="predicted"/>
<dbReference type="RefSeq" id="WP_193445432.1">
    <property type="nucleotide sequence ID" value="NZ_BSOQ01000011.1"/>
</dbReference>
<name>A0ABZ1DVD2_9HYPH</name>
<geneLocation type="plasmid" evidence="1 2">
    <name>pRinCIP108029d</name>
</geneLocation>
<keyword evidence="2" id="KW-1185">Reference proteome</keyword>
<keyword evidence="1" id="KW-0614">Plasmid</keyword>
<sequence>MTKRKAGDVRDTIEGNQIGLRRVTNVVAHMPKVIGFVHNSESDADIILALAEASYSGGISDFTLNFASHHYQTATSHSPLTRAKPVARFC</sequence>
<evidence type="ECO:0000313" key="2">
    <source>
        <dbReference type="Proteomes" id="UP001322785"/>
    </source>
</evidence>
<organism evidence="1 2">
    <name type="scientific">Rhizobium indigoferae</name>
    <dbReference type="NCBI Taxonomy" id="158891"/>
    <lineage>
        <taxon>Bacteria</taxon>
        <taxon>Pseudomonadati</taxon>
        <taxon>Pseudomonadota</taxon>
        <taxon>Alphaproteobacteria</taxon>
        <taxon>Hyphomicrobiales</taxon>
        <taxon>Rhizobiaceae</taxon>
        <taxon>Rhizobium/Agrobacterium group</taxon>
        <taxon>Rhizobium</taxon>
    </lineage>
</organism>
<reference evidence="1 2" key="1">
    <citation type="submission" date="2023-12" db="EMBL/GenBank/DDBJ databases">
        <authorList>
            <person name="Menendez E."/>
            <person name="Kaur S."/>
            <person name="Flores-Felix J.D."/>
            <person name="diCenzo G.C."/>
            <person name="Peix A."/>
            <person name="Velazquez E."/>
        </authorList>
    </citation>
    <scope>NUCLEOTIDE SEQUENCE [LARGE SCALE GENOMIC DNA]</scope>
    <source>
        <strain evidence="1 2">CIP 108029</strain>
        <plasmid evidence="1 2">pRinCIP108029d</plasmid>
    </source>
</reference>
<dbReference type="EMBL" id="CP140637">
    <property type="protein sequence ID" value="WRW39247.1"/>
    <property type="molecule type" value="Genomic_DNA"/>
</dbReference>
<accession>A0ABZ1DVD2</accession>
<evidence type="ECO:0000313" key="1">
    <source>
        <dbReference type="EMBL" id="WRW39247.1"/>
    </source>
</evidence>
<gene>
    <name evidence="1" type="ORF">U5G49_006310</name>
</gene>
<dbReference type="Proteomes" id="UP001322785">
    <property type="component" value="Plasmid pRinCIP108029d"/>
</dbReference>
<protein>
    <submittedName>
        <fullName evidence="1">Uncharacterized protein</fullName>
    </submittedName>
</protein>